<dbReference type="GO" id="GO:0032259">
    <property type="term" value="P:methylation"/>
    <property type="evidence" value="ECO:0007669"/>
    <property type="project" value="UniProtKB-KW"/>
</dbReference>
<comment type="caution">
    <text evidence="12">The sequence shown here is derived from an EMBL/GenBank/DDBJ whole genome shotgun (WGS) entry which is preliminary data.</text>
</comment>
<keyword evidence="2" id="KW-0444">Lipid biosynthesis</keyword>
<dbReference type="GO" id="GO:0008654">
    <property type="term" value="P:phospholipid biosynthetic process"/>
    <property type="evidence" value="ECO:0007669"/>
    <property type="project" value="UniProtKB-KW"/>
</dbReference>
<keyword evidence="11" id="KW-1208">Phospholipid metabolism</keyword>
<dbReference type="OrthoDB" id="422086at2759"/>
<dbReference type="Proteomes" id="UP000703269">
    <property type="component" value="Unassembled WGS sequence"/>
</dbReference>
<keyword evidence="3" id="KW-0489">Methyltransferase</keyword>
<dbReference type="AlphaFoldDB" id="A0A9P3LF11"/>
<gene>
    <name evidence="12" type="ORF">PsYK624_077070</name>
</gene>
<evidence type="ECO:0000256" key="10">
    <source>
        <dbReference type="ARBA" id="ARBA00023209"/>
    </source>
</evidence>
<dbReference type="Gene3D" id="1.20.120.1630">
    <property type="match status" value="1"/>
</dbReference>
<organism evidence="12 13">
    <name type="scientific">Phanerochaete sordida</name>
    <dbReference type="NCBI Taxonomy" id="48140"/>
    <lineage>
        <taxon>Eukaryota</taxon>
        <taxon>Fungi</taxon>
        <taxon>Dikarya</taxon>
        <taxon>Basidiomycota</taxon>
        <taxon>Agaricomycotina</taxon>
        <taxon>Agaricomycetes</taxon>
        <taxon>Polyporales</taxon>
        <taxon>Phanerochaetaceae</taxon>
        <taxon>Phanerochaete</taxon>
    </lineage>
</organism>
<keyword evidence="9" id="KW-0472">Membrane</keyword>
<dbReference type="GO" id="GO:0008168">
    <property type="term" value="F:methyltransferase activity"/>
    <property type="evidence" value="ECO:0007669"/>
    <property type="project" value="UniProtKB-KW"/>
</dbReference>
<reference evidence="12 13" key="1">
    <citation type="submission" date="2021-08" db="EMBL/GenBank/DDBJ databases">
        <title>Draft Genome Sequence of Phanerochaete sordida strain YK-624.</title>
        <authorList>
            <person name="Mori T."/>
            <person name="Dohra H."/>
            <person name="Suzuki T."/>
            <person name="Kawagishi H."/>
            <person name="Hirai H."/>
        </authorList>
    </citation>
    <scope>NUCLEOTIDE SEQUENCE [LARGE SCALE GENOMIC DNA]</scope>
    <source>
        <strain evidence="12 13">YK-624</strain>
    </source>
</reference>
<evidence type="ECO:0000256" key="9">
    <source>
        <dbReference type="ARBA" id="ARBA00023136"/>
    </source>
</evidence>
<evidence type="ECO:0000313" key="13">
    <source>
        <dbReference type="Proteomes" id="UP000703269"/>
    </source>
</evidence>
<sequence length="244" mass="26808">MDPTLAAYMKIAQLTVLSVCAHITFIPPAPRPHRQERAKFAEKRKSSFGEEGFSVARAARLMVYTLYITDTFHILAVLSSLGFPSPPVIGKSLLEGNKPSAPSYEMVVGTSLLAAGTVIRVLSYRALDRFFTADLAIREGHRLVTSGPYSVVRHPGYAAAYLSILGLTIVRLGTGSSVAELKLWQNSFGVVAGAYQGGATVYMTWQMYVRMPAEDAVLRKEFGDDWDVWARRTPYRPIPGIYSG</sequence>
<evidence type="ECO:0000256" key="4">
    <source>
        <dbReference type="ARBA" id="ARBA00022691"/>
    </source>
</evidence>
<keyword evidence="13" id="KW-1185">Reference proteome</keyword>
<dbReference type="InterPro" id="IPR052527">
    <property type="entry name" value="Metal_cation-efflux_comp"/>
</dbReference>
<evidence type="ECO:0000256" key="3">
    <source>
        <dbReference type="ARBA" id="ARBA00022603"/>
    </source>
</evidence>
<dbReference type="PANTHER" id="PTHR43847">
    <property type="entry name" value="BLL3993 PROTEIN"/>
    <property type="match status" value="1"/>
</dbReference>
<evidence type="ECO:0000313" key="12">
    <source>
        <dbReference type="EMBL" id="GJE91557.1"/>
    </source>
</evidence>
<evidence type="ECO:0000256" key="1">
    <source>
        <dbReference type="ARBA" id="ARBA00004127"/>
    </source>
</evidence>
<keyword evidence="10" id="KW-0594">Phospholipid biosynthesis</keyword>
<dbReference type="Pfam" id="PF04191">
    <property type="entry name" value="PEMT"/>
    <property type="match status" value="1"/>
</dbReference>
<keyword evidence="6" id="KW-0256">Endoplasmic reticulum</keyword>
<dbReference type="EMBL" id="BPQB01000022">
    <property type="protein sequence ID" value="GJE91557.1"/>
    <property type="molecule type" value="Genomic_DNA"/>
</dbReference>
<comment type="subcellular location">
    <subcellularLocation>
        <location evidence="1">Endomembrane system</location>
        <topology evidence="1">Multi-pass membrane protein</topology>
    </subcellularLocation>
</comment>
<dbReference type="InterPro" id="IPR007318">
    <property type="entry name" value="Phopholipid_MeTrfase"/>
</dbReference>
<evidence type="ECO:0000256" key="6">
    <source>
        <dbReference type="ARBA" id="ARBA00022824"/>
    </source>
</evidence>
<evidence type="ECO:0000256" key="8">
    <source>
        <dbReference type="ARBA" id="ARBA00023098"/>
    </source>
</evidence>
<dbReference type="GO" id="GO:0012505">
    <property type="term" value="C:endomembrane system"/>
    <property type="evidence" value="ECO:0007669"/>
    <property type="project" value="UniProtKB-SubCell"/>
</dbReference>
<accession>A0A9P3LF11</accession>
<keyword evidence="4" id="KW-0949">S-adenosyl-L-methionine</keyword>
<dbReference type="PANTHER" id="PTHR43847:SF1">
    <property type="entry name" value="BLL3993 PROTEIN"/>
    <property type="match status" value="1"/>
</dbReference>
<protein>
    <submittedName>
        <fullName evidence="12">Isoprenylcysteine carboxylmethyltransferase family protein</fullName>
    </submittedName>
</protein>
<keyword evidence="8" id="KW-0443">Lipid metabolism</keyword>
<evidence type="ECO:0000256" key="2">
    <source>
        <dbReference type="ARBA" id="ARBA00022516"/>
    </source>
</evidence>
<evidence type="ECO:0000256" key="7">
    <source>
        <dbReference type="ARBA" id="ARBA00022989"/>
    </source>
</evidence>
<proteinExistence type="predicted"/>
<name>A0A9P3LF11_9APHY</name>
<keyword evidence="5" id="KW-0812">Transmembrane</keyword>
<evidence type="ECO:0000256" key="5">
    <source>
        <dbReference type="ARBA" id="ARBA00022692"/>
    </source>
</evidence>
<keyword evidence="7" id="KW-1133">Transmembrane helix</keyword>
<keyword evidence="3" id="KW-0808">Transferase</keyword>
<evidence type="ECO:0000256" key="11">
    <source>
        <dbReference type="ARBA" id="ARBA00023264"/>
    </source>
</evidence>